<dbReference type="GO" id="GO:0005886">
    <property type="term" value="C:plasma membrane"/>
    <property type="evidence" value="ECO:0007669"/>
    <property type="project" value="UniProtKB-SubCell"/>
</dbReference>
<keyword evidence="12" id="KW-1185">Reference proteome</keyword>
<dbReference type="PANTHER" id="PTHR30406">
    <property type="entry name" value="SULFATE TRANSPORT SYSTEM PERMEASE PROTEIN"/>
    <property type="match status" value="1"/>
</dbReference>
<feature type="domain" description="ABC transmembrane type-1" evidence="10">
    <location>
        <begin position="62"/>
        <end position="265"/>
    </location>
</feature>
<evidence type="ECO:0000313" key="11">
    <source>
        <dbReference type="EMBL" id="PQV64830.1"/>
    </source>
</evidence>
<dbReference type="CDD" id="cd06261">
    <property type="entry name" value="TM_PBP2"/>
    <property type="match status" value="1"/>
</dbReference>
<evidence type="ECO:0000256" key="9">
    <source>
        <dbReference type="RuleBase" id="RU366001"/>
    </source>
</evidence>
<dbReference type="AlphaFoldDB" id="A0A2S8SVL1"/>
<dbReference type="RefSeq" id="WP_105482877.1">
    <property type="nucleotide sequence ID" value="NZ_NIGF01000003.1"/>
</dbReference>
<keyword evidence="6 9" id="KW-0764">Sulfate transport</keyword>
<evidence type="ECO:0000256" key="8">
    <source>
        <dbReference type="ARBA" id="ARBA00025323"/>
    </source>
</evidence>
<feature type="transmembrane region" description="Helical" evidence="9">
    <location>
        <begin position="244"/>
        <end position="268"/>
    </location>
</feature>
<sequence>MSRFRFKERSVLPGFGLSLGVTLTYLSILVLLPLSGLFWKAGSGGWSAFLRAAFAPQAMASYKVTFGCAFLAAFINLFAGLLVAWVLVRYKFPGKSLIDALVDMPFALPTAVGGIALATVYGPNGFIGSRLAERGINVIQTPIGIVIALIFISLPFVVRTVQPVLQELDGALEEAASSLGAGRFATFRRVIFPYLVPALITGFALAFARAIGEYGSVIFITSNIPFKTQIAPQLIYSRLDEYDYAGATSIAVVMLVFSFLMLLCVNGLQFWSQKRTRG</sequence>
<evidence type="ECO:0000313" key="12">
    <source>
        <dbReference type="Proteomes" id="UP000237684"/>
    </source>
</evidence>
<evidence type="ECO:0000256" key="2">
    <source>
        <dbReference type="ARBA" id="ARBA00011779"/>
    </source>
</evidence>
<comment type="subcellular location">
    <subcellularLocation>
        <location evidence="1">Cell membrane</location>
        <topology evidence="1">Multi-pass membrane protein</topology>
    </subcellularLocation>
</comment>
<keyword evidence="4 9" id="KW-0812">Transmembrane</keyword>
<comment type="similarity">
    <text evidence="9">Belongs to the binding-protein-dependent transport system permease family. CysTW subfamily.</text>
</comment>
<comment type="caution">
    <text evidence="9">Lacks conserved residue(s) required for the propagation of feature annotation.</text>
</comment>
<name>A0A2S8SVL1_9BACT</name>
<evidence type="ECO:0000256" key="7">
    <source>
        <dbReference type="ARBA" id="ARBA00023136"/>
    </source>
</evidence>
<evidence type="ECO:0000256" key="3">
    <source>
        <dbReference type="ARBA" id="ARBA00022448"/>
    </source>
</evidence>
<comment type="subunit">
    <text evidence="2">The complex is composed of two ATP-binding proteins (CysA), two transmembrane proteins (CysT and CysW) and a solute-binding protein (CysP).</text>
</comment>
<dbReference type="FunFam" id="1.10.3720.10:FF:000004">
    <property type="entry name" value="Sulfate transport system permease protein CysT"/>
    <property type="match status" value="1"/>
</dbReference>
<comment type="function">
    <text evidence="9">Part of the ABC transporter complex (TC 3.A.1.6.1) involved in sulfate/thiosulfate import.</text>
</comment>
<dbReference type="OrthoDB" id="9804629at2"/>
<organism evidence="11 12">
    <name type="scientific">Abditibacterium utsteinense</name>
    <dbReference type="NCBI Taxonomy" id="1960156"/>
    <lineage>
        <taxon>Bacteria</taxon>
        <taxon>Pseudomonadati</taxon>
        <taxon>Abditibacteriota</taxon>
        <taxon>Abditibacteriia</taxon>
        <taxon>Abditibacteriales</taxon>
        <taxon>Abditibacteriaceae</taxon>
        <taxon>Abditibacterium</taxon>
    </lineage>
</organism>
<dbReference type="PROSITE" id="PS50928">
    <property type="entry name" value="ABC_TM1"/>
    <property type="match status" value="1"/>
</dbReference>
<dbReference type="GO" id="GO:0015419">
    <property type="term" value="F:ABC-type sulfate transporter activity"/>
    <property type="evidence" value="ECO:0007669"/>
    <property type="project" value="UniProtKB-UniRule"/>
</dbReference>
<feature type="transmembrane region" description="Helical" evidence="9">
    <location>
        <begin position="141"/>
        <end position="158"/>
    </location>
</feature>
<dbReference type="NCBIfam" id="TIGR00969">
    <property type="entry name" value="3a0106s02"/>
    <property type="match status" value="1"/>
</dbReference>
<dbReference type="Pfam" id="PF00528">
    <property type="entry name" value="BPD_transp_1"/>
    <property type="match status" value="1"/>
</dbReference>
<evidence type="ECO:0000256" key="1">
    <source>
        <dbReference type="ARBA" id="ARBA00004651"/>
    </source>
</evidence>
<dbReference type="InterPro" id="IPR005667">
    <property type="entry name" value="Sulph_transpt2"/>
</dbReference>
<evidence type="ECO:0000259" key="10">
    <source>
        <dbReference type="PROSITE" id="PS50928"/>
    </source>
</evidence>
<evidence type="ECO:0000256" key="4">
    <source>
        <dbReference type="ARBA" id="ARBA00022692"/>
    </source>
</evidence>
<dbReference type="InterPro" id="IPR035906">
    <property type="entry name" value="MetI-like_sf"/>
</dbReference>
<dbReference type="SUPFAM" id="SSF161098">
    <property type="entry name" value="MetI-like"/>
    <property type="match status" value="1"/>
</dbReference>
<evidence type="ECO:0000256" key="5">
    <source>
        <dbReference type="ARBA" id="ARBA00022989"/>
    </source>
</evidence>
<dbReference type="InterPro" id="IPR000515">
    <property type="entry name" value="MetI-like"/>
</dbReference>
<feature type="transmembrane region" description="Helical" evidence="9">
    <location>
        <begin position="12"/>
        <end position="39"/>
    </location>
</feature>
<feature type="transmembrane region" description="Helical" evidence="9">
    <location>
        <begin position="191"/>
        <end position="211"/>
    </location>
</feature>
<keyword evidence="7 9" id="KW-0472">Membrane</keyword>
<keyword evidence="5 9" id="KW-1133">Transmembrane helix</keyword>
<dbReference type="InParanoid" id="A0A2S8SVL1"/>
<dbReference type="PANTHER" id="PTHR30406:SF8">
    <property type="entry name" value="SULFATE TRANSPORT SYSTEM PERMEASE PROTEIN CYST"/>
    <property type="match status" value="1"/>
</dbReference>
<feature type="transmembrane region" description="Helical" evidence="9">
    <location>
        <begin position="64"/>
        <end position="88"/>
    </location>
</feature>
<reference evidence="11 12" key="1">
    <citation type="journal article" date="2018" name="Syst. Appl. Microbiol.">
        <title>Abditibacterium utsteinense sp. nov., the first cultivated member of candidate phylum FBP, isolated from ice-free Antarctic soil samples.</title>
        <authorList>
            <person name="Tahon G."/>
            <person name="Tytgat B."/>
            <person name="Lebbe L."/>
            <person name="Carlier A."/>
            <person name="Willems A."/>
        </authorList>
    </citation>
    <scope>NUCLEOTIDE SEQUENCE [LARGE SCALE GENOMIC DNA]</scope>
    <source>
        <strain evidence="11 12">LMG 29911</strain>
    </source>
</reference>
<dbReference type="NCBIfam" id="TIGR02139">
    <property type="entry name" value="permease_CysT"/>
    <property type="match status" value="1"/>
</dbReference>
<comment type="function">
    <text evidence="8">Part of the ABC transporter complex CysAWTP (TC 3.A.1.6.1) involved in sulfate/thiosulfate import. Probably responsible for the translocation of the substrate across the membrane.</text>
</comment>
<proteinExistence type="inferred from homology"/>
<dbReference type="EMBL" id="NIGF01000003">
    <property type="protein sequence ID" value="PQV64830.1"/>
    <property type="molecule type" value="Genomic_DNA"/>
</dbReference>
<keyword evidence="3 9" id="KW-0813">Transport</keyword>
<feature type="transmembrane region" description="Helical" evidence="9">
    <location>
        <begin position="100"/>
        <end position="121"/>
    </location>
</feature>
<dbReference type="Gene3D" id="1.10.3720.10">
    <property type="entry name" value="MetI-like"/>
    <property type="match status" value="1"/>
</dbReference>
<gene>
    <name evidence="11" type="ORF">B1R32_10397</name>
</gene>
<dbReference type="InterPro" id="IPR011865">
    <property type="entry name" value="CysT_permease"/>
</dbReference>
<comment type="caution">
    <text evidence="11">The sequence shown here is derived from an EMBL/GenBank/DDBJ whole genome shotgun (WGS) entry which is preliminary data.</text>
</comment>
<dbReference type="Proteomes" id="UP000237684">
    <property type="component" value="Unassembled WGS sequence"/>
</dbReference>
<protein>
    <recommendedName>
        <fullName evidence="9">Sulfate transport system permease protein CysT</fullName>
    </recommendedName>
</protein>
<evidence type="ECO:0000256" key="6">
    <source>
        <dbReference type="ARBA" id="ARBA00023032"/>
    </source>
</evidence>
<accession>A0A2S8SVL1</accession>